<evidence type="ECO:0000256" key="1">
    <source>
        <dbReference type="SAM" id="Coils"/>
    </source>
</evidence>
<gene>
    <name evidence="4" type="ordered locus">CJJ81176_1639</name>
</gene>
<feature type="transmembrane region" description="Helical" evidence="2">
    <location>
        <begin position="6"/>
        <end position="28"/>
    </location>
</feature>
<dbReference type="EMBL" id="CP000538">
    <property type="protein sequence ID" value="EAQ72940.1"/>
    <property type="molecule type" value="Genomic_DNA"/>
</dbReference>
<keyword evidence="1" id="KW-0175">Coiled coil</keyword>
<sequence length="296" mass="33041">MENRANYFFVGLFVFGVFFASLGFILWLGGYSKEESFKYYEIHTQESVAGLGIKAPVRLLGVEVGSVEEISIYNQDELGVNIRIKVKNNTPIKEDTFATLQLQGITGLKFVQLQGGSKNSKDLVSIQGKLPVIPFKESFLATIDRQSEHIFSLVKTADDKSKELLSEKNLKNLEILLQNLAELSANLNANSKNLSLNLSNASLKIGKMANNISLSAQNFNSSLKDIKESTMILKKFIKKADEKLNTYDDIKASLMQNLELFKRVLIESNILIENLQNSPADLIFKETKPKLGPGEK</sequence>
<keyword evidence="2" id="KW-0472">Membrane</keyword>
<dbReference type="KEGG" id="cjj:CJJ81176_1639"/>
<evidence type="ECO:0000256" key="2">
    <source>
        <dbReference type="SAM" id="Phobius"/>
    </source>
</evidence>
<dbReference type="PANTHER" id="PTHR36698">
    <property type="entry name" value="BLL5892 PROTEIN"/>
    <property type="match status" value="1"/>
</dbReference>
<dbReference type="PANTHER" id="PTHR36698:SF2">
    <property type="entry name" value="MCE_MLAD DOMAIN-CONTAINING PROTEIN"/>
    <property type="match status" value="1"/>
</dbReference>
<evidence type="ECO:0000313" key="5">
    <source>
        <dbReference type="Proteomes" id="UP000000646"/>
    </source>
</evidence>
<dbReference type="Proteomes" id="UP000000646">
    <property type="component" value="Chromosome"/>
</dbReference>
<dbReference type="AlphaFoldDB" id="A0A0H3PBI5"/>
<evidence type="ECO:0000313" key="4">
    <source>
        <dbReference type="EMBL" id="EAQ72940.1"/>
    </source>
</evidence>
<dbReference type="RefSeq" id="WP_002868881.1">
    <property type="nucleotide sequence ID" value="NC_008787.1"/>
</dbReference>
<feature type="domain" description="Mce/MlaD" evidence="3">
    <location>
        <begin position="39"/>
        <end position="116"/>
    </location>
</feature>
<dbReference type="Pfam" id="PF02470">
    <property type="entry name" value="MlaD"/>
    <property type="match status" value="1"/>
</dbReference>
<feature type="coiled-coil region" evidence="1">
    <location>
        <begin position="170"/>
        <end position="197"/>
    </location>
</feature>
<proteinExistence type="predicted"/>
<protein>
    <submittedName>
        <fullName evidence="4">ABC transporter, periplasmic substrate-binding protein, putative</fullName>
    </submittedName>
</protein>
<keyword evidence="2" id="KW-0812">Transmembrane</keyword>
<keyword evidence="2" id="KW-1133">Transmembrane helix</keyword>
<name>A0A0H3PBI5_CAMJJ</name>
<reference evidence="5" key="1">
    <citation type="submission" date="2006-12" db="EMBL/GenBank/DDBJ databases">
        <authorList>
            <person name="Fouts D.E."/>
            <person name="Nelson K.E."/>
            <person name="Sebastian Y."/>
        </authorList>
    </citation>
    <scope>NUCLEOTIDE SEQUENCE [LARGE SCALE GENOMIC DNA]</scope>
    <source>
        <strain evidence="5">81-176</strain>
    </source>
</reference>
<accession>A0A0H3PBI5</accession>
<dbReference type="InterPro" id="IPR003399">
    <property type="entry name" value="Mce/MlaD"/>
</dbReference>
<organism evidence="4 5">
    <name type="scientific">Campylobacter jejuni subsp. jejuni serotype O:23/36 (strain 81-176)</name>
    <dbReference type="NCBI Taxonomy" id="354242"/>
    <lineage>
        <taxon>Bacteria</taxon>
        <taxon>Pseudomonadati</taxon>
        <taxon>Campylobacterota</taxon>
        <taxon>Epsilonproteobacteria</taxon>
        <taxon>Campylobacterales</taxon>
        <taxon>Campylobacteraceae</taxon>
        <taxon>Campylobacter</taxon>
    </lineage>
</organism>
<dbReference type="eggNOG" id="COG1463">
    <property type="taxonomic scope" value="Bacteria"/>
</dbReference>
<evidence type="ECO:0000259" key="3">
    <source>
        <dbReference type="Pfam" id="PF02470"/>
    </source>
</evidence>
<dbReference type="HOGENOM" id="CLU_013850_0_0_7"/>